<dbReference type="InterPro" id="IPR044878">
    <property type="entry name" value="UbiA_sf"/>
</dbReference>
<dbReference type="eggNOG" id="ENOG5030RQZ">
    <property type="taxonomic scope" value="Bacteria"/>
</dbReference>
<evidence type="ECO:0000256" key="4">
    <source>
        <dbReference type="ARBA" id="ARBA00023136"/>
    </source>
</evidence>
<evidence type="ECO:0000256" key="1">
    <source>
        <dbReference type="ARBA" id="ARBA00004141"/>
    </source>
</evidence>
<evidence type="ECO:0000313" key="7">
    <source>
        <dbReference type="Proteomes" id="UP000050867"/>
    </source>
</evidence>
<dbReference type="GO" id="GO:0016020">
    <property type="term" value="C:membrane"/>
    <property type="evidence" value="ECO:0007669"/>
    <property type="project" value="UniProtKB-SubCell"/>
</dbReference>
<sequence length="352" mass="39210">MSRTAALLRATSVRFTSLYFLPFYAALSAAGQARWEWVVMGAGYWFAHSVGTETLNRLADRREDEVNRPERTALCQHAGWENIRRAAVWSWVAVAVLDLAFLAMRPDPVLALFLVLGGLSSVNYSYGLRLSRNRFAAPFVLTFHFCGTFVIGWTLAQDHWSTEVWKGFAEYPLPFFAVGFLTLLVLGGAKDLTDLAGDVSIGYHSAWVGVVRRHGSAVTTAMVWSTYVMVGLLVAVGLFPPRFLFWLLLLPVATALGRCLWRASSEQERSATREFFYQYWVLNLAVAVPLYSPHLSTVVGVVGGLAFWVFTTQRVHWSPGVRRGTLRALVSLVGRGPRPDPHPIPTMEGKAR</sequence>
<dbReference type="Proteomes" id="UP000050867">
    <property type="component" value="Unassembled WGS sequence"/>
</dbReference>
<accession>A0A0T6LV43</accession>
<feature type="transmembrane region" description="Helical" evidence="5">
    <location>
        <begin position="221"/>
        <end position="239"/>
    </location>
</feature>
<dbReference type="GO" id="GO:0016765">
    <property type="term" value="F:transferase activity, transferring alkyl or aryl (other than methyl) groups"/>
    <property type="evidence" value="ECO:0007669"/>
    <property type="project" value="InterPro"/>
</dbReference>
<keyword evidence="3 5" id="KW-1133">Transmembrane helix</keyword>
<feature type="transmembrane region" description="Helical" evidence="5">
    <location>
        <begin position="245"/>
        <end position="263"/>
    </location>
</feature>
<comment type="subcellular location">
    <subcellularLocation>
        <location evidence="1">Membrane</location>
        <topology evidence="1">Multi-pass membrane protein</topology>
    </subcellularLocation>
</comment>
<dbReference type="OrthoDB" id="4292151at2"/>
<keyword evidence="4 5" id="KW-0472">Membrane</keyword>
<evidence type="ECO:0000313" key="6">
    <source>
        <dbReference type="EMBL" id="KRV49930.1"/>
    </source>
</evidence>
<reference evidence="6 7" key="1">
    <citation type="submission" date="2015-10" db="EMBL/GenBank/DDBJ databases">
        <title>Draft genome sequence of pyrrolomycin-producing Streptomyces vitaminophilus.</title>
        <authorList>
            <person name="Graham D.E."/>
            <person name="Mahan K.M."/>
            <person name="Klingeman D.M."/>
            <person name="Hettich R.L."/>
            <person name="Parry R.J."/>
        </authorList>
    </citation>
    <scope>NUCLEOTIDE SEQUENCE [LARGE SCALE GENOMIC DNA]</scope>
    <source>
        <strain evidence="6 7">ATCC 31673</strain>
    </source>
</reference>
<feature type="transmembrane region" description="Helical" evidence="5">
    <location>
        <begin position="168"/>
        <end position="186"/>
    </location>
</feature>
<dbReference type="EMBL" id="LLZU01000008">
    <property type="protein sequence ID" value="KRV49930.1"/>
    <property type="molecule type" value="Genomic_DNA"/>
</dbReference>
<dbReference type="AlphaFoldDB" id="A0A0T6LV43"/>
<proteinExistence type="predicted"/>
<evidence type="ECO:0000256" key="2">
    <source>
        <dbReference type="ARBA" id="ARBA00022692"/>
    </source>
</evidence>
<dbReference type="RefSeq" id="WP_058032794.1">
    <property type="nucleotide sequence ID" value="NZ_LLZU01000008.1"/>
</dbReference>
<dbReference type="Pfam" id="PF01040">
    <property type="entry name" value="UbiA"/>
    <property type="match status" value="1"/>
</dbReference>
<evidence type="ECO:0000256" key="3">
    <source>
        <dbReference type="ARBA" id="ARBA00022989"/>
    </source>
</evidence>
<dbReference type="STRING" id="76728.AQ490_17865"/>
<dbReference type="Gene3D" id="1.10.357.140">
    <property type="entry name" value="UbiA prenyltransferase"/>
    <property type="match status" value="1"/>
</dbReference>
<protein>
    <recommendedName>
        <fullName evidence="8">Prenyltransferase</fullName>
    </recommendedName>
</protein>
<feature type="transmembrane region" description="Helical" evidence="5">
    <location>
        <begin position="110"/>
        <end position="128"/>
    </location>
</feature>
<gene>
    <name evidence="6" type="ORF">AQ490_17865</name>
</gene>
<evidence type="ECO:0000256" key="5">
    <source>
        <dbReference type="SAM" id="Phobius"/>
    </source>
</evidence>
<feature type="transmembrane region" description="Helical" evidence="5">
    <location>
        <begin position="86"/>
        <end position="104"/>
    </location>
</feature>
<evidence type="ECO:0008006" key="8">
    <source>
        <dbReference type="Google" id="ProtNLM"/>
    </source>
</evidence>
<keyword evidence="2 5" id="KW-0812">Transmembrane</keyword>
<feature type="transmembrane region" description="Helical" evidence="5">
    <location>
        <begin position="275"/>
        <end position="292"/>
    </location>
</feature>
<organism evidence="6 7">
    <name type="scientific">Wenjunlia vitaminophila</name>
    <name type="common">Streptomyces vitaminophilus</name>
    <dbReference type="NCBI Taxonomy" id="76728"/>
    <lineage>
        <taxon>Bacteria</taxon>
        <taxon>Bacillati</taxon>
        <taxon>Actinomycetota</taxon>
        <taxon>Actinomycetes</taxon>
        <taxon>Kitasatosporales</taxon>
        <taxon>Streptomycetaceae</taxon>
        <taxon>Wenjunlia</taxon>
    </lineage>
</organism>
<name>A0A0T6LV43_WENVI</name>
<keyword evidence="7" id="KW-1185">Reference proteome</keyword>
<feature type="transmembrane region" description="Helical" evidence="5">
    <location>
        <begin position="135"/>
        <end position="156"/>
    </location>
</feature>
<comment type="caution">
    <text evidence="6">The sequence shown here is derived from an EMBL/GenBank/DDBJ whole genome shotgun (WGS) entry which is preliminary data.</text>
</comment>
<dbReference type="InterPro" id="IPR000537">
    <property type="entry name" value="UbiA_prenyltransferase"/>
</dbReference>